<evidence type="ECO:0000313" key="1">
    <source>
        <dbReference type="EMBL" id="CAG8762745.1"/>
    </source>
</evidence>
<protein>
    <submittedName>
        <fullName evidence="1">18125_t:CDS:1</fullName>
    </submittedName>
</protein>
<reference evidence="1" key="1">
    <citation type="submission" date="2021-06" db="EMBL/GenBank/DDBJ databases">
        <authorList>
            <person name="Kallberg Y."/>
            <person name="Tangrot J."/>
            <person name="Rosling A."/>
        </authorList>
    </citation>
    <scope>NUCLEOTIDE SEQUENCE</scope>
    <source>
        <strain evidence="1">CL551</strain>
    </source>
</reference>
<comment type="caution">
    <text evidence="1">The sequence shown here is derived from an EMBL/GenBank/DDBJ whole genome shotgun (WGS) entry which is preliminary data.</text>
</comment>
<organism evidence="1 2">
    <name type="scientific">Acaulospora morrowiae</name>
    <dbReference type="NCBI Taxonomy" id="94023"/>
    <lineage>
        <taxon>Eukaryota</taxon>
        <taxon>Fungi</taxon>
        <taxon>Fungi incertae sedis</taxon>
        <taxon>Mucoromycota</taxon>
        <taxon>Glomeromycotina</taxon>
        <taxon>Glomeromycetes</taxon>
        <taxon>Diversisporales</taxon>
        <taxon>Acaulosporaceae</taxon>
        <taxon>Acaulospora</taxon>
    </lineage>
</organism>
<dbReference type="EMBL" id="CAJVPV010041806">
    <property type="protein sequence ID" value="CAG8762745.1"/>
    <property type="molecule type" value="Genomic_DNA"/>
</dbReference>
<dbReference type="Proteomes" id="UP000789342">
    <property type="component" value="Unassembled WGS sequence"/>
</dbReference>
<feature type="non-terminal residue" evidence="1">
    <location>
        <position position="41"/>
    </location>
</feature>
<feature type="non-terminal residue" evidence="1">
    <location>
        <position position="1"/>
    </location>
</feature>
<evidence type="ECO:0000313" key="2">
    <source>
        <dbReference type="Proteomes" id="UP000789342"/>
    </source>
</evidence>
<accession>A0A9N9J521</accession>
<name>A0A9N9J521_9GLOM</name>
<proteinExistence type="predicted"/>
<gene>
    <name evidence="1" type="ORF">AMORRO_LOCUS16042</name>
</gene>
<dbReference type="AlphaFoldDB" id="A0A9N9J521"/>
<keyword evidence="2" id="KW-1185">Reference proteome</keyword>
<sequence length="41" mass="4646">HAVIEWLYRPGGLFMKQAGFQNPLMAGKLLTNHFTGMIDIE</sequence>